<evidence type="ECO:0000256" key="4">
    <source>
        <dbReference type="ARBA" id="ARBA00023034"/>
    </source>
</evidence>
<evidence type="ECO:0000256" key="6">
    <source>
        <dbReference type="ARBA" id="ARBA00023316"/>
    </source>
</evidence>
<protein>
    <recommendedName>
        <fullName evidence="7">Fucosyltransferase</fullName>
        <ecNumber evidence="7">2.4.1.-</ecNumber>
    </recommendedName>
</protein>
<keyword evidence="9" id="KW-1185">Reference proteome</keyword>
<dbReference type="GO" id="GO:0071555">
    <property type="term" value="P:cell wall organization"/>
    <property type="evidence" value="ECO:0007669"/>
    <property type="project" value="UniProtKB-UniRule"/>
</dbReference>
<evidence type="ECO:0000256" key="5">
    <source>
        <dbReference type="ARBA" id="ARBA00023180"/>
    </source>
</evidence>
<dbReference type="FunFam" id="3.40.50.11340:FF:000005">
    <property type="entry name" value="Galactoside 2-alpha-L-fucosyltransferase"/>
    <property type="match status" value="1"/>
</dbReference>
<proteinExistence type="inferred from homology"/>
<sequence length="532" mass="59738">MARQLPSGMMSGMGKTPCWMFIRIFTASAQNQTVSGTSLQRGSAMVFGAQSITNGNNPTEFRTRGDRSYDKLLGGLLADGFDERSCHSRYQSAMYRRRPGRQPSAYLVSKLRQQEALQRRCGPGTVAYSNALEQLRSGCRSGGDIIASPECKYLVSISCRGLGNRILDAASAFPYALLTERVLLVDPSNEMGELFCEPFPGTTWLLPSSGFPLASYTKFSISTAESYGNMLRNKVLRTDDVAGTPPVFSYVHLDHDATEQDRFFFCDDDQRVLRNIPWLVMRTDCYIVRGLFLVTGFQEELGSLFPEPDTVFHHVGRYLFHPNNHVWGLVTRYYDAYLATAQQRVGIQVRVFGTQPNSPELLEQITKCTQKERLLPELLTAAEAEPLSWYYEKLKGMYWEHAAATGDGEAVSVHQPSHEEFQRFGAKSHDAKAWATIYLLSLTDALVTTAWSTFGYVAQWLGGLRPRVMYRPDNDTHVPDPPCGRDVSMDPCFHAPALYECRLKRGADTGKIVPQVQHCIDMTWGLKIVHRS</sequence>
<gene>
    <name evidence="8" type="ORF">NCGR_LOCUS61356</name>
</gene>
<dbReference type="PANTHER" id="PTHR31889:SF87">
    <property type="entry name" value="FUCOSYLTRANSFERASE"/>
    <property type="match status" value="1"/>
</dbReference>
<dbReference type="OrthoDB" id="428346at2759"/>
<comment type="similarity">
    <text evidence="1 7">Belongs to the glycosyltransferase 37 family.</text>
</comment>
<keyword evidence="3 7" id="KW-0808">Transferase</keyword>
<dbReference type="GO" id="GO:0009969">
    <property type="term" value="P:xyloglucan biosynthetic process"/>
    <property type="evidence" value="ECO:0007669"/>
    <property type="project" value="TreeGrafter"/>
</dbReference>
<dbReference type="InterPro" id="IPR004938">
    <property type="entry name" value="XG_FTase"/>
</dbReference>
<reference evidence="8" key="1">
    <citation type="submission" date="2020-10" db="EMBL/GenBank/DDBJ databases">
        <authorList>
            <person name="Han B."/>
            <person name="Lu T."/>
            <person name="Zhao Q."/>
            <person name="Huang X."/>
            <person name="Zhao Y."/>
        </authorList>
    </citation>
    <scope>NUCLEOTIDE SEQUENCE</scope>
</reference>
<comment type="subcellular location">
    <subcellularLocation>
        <location evidence="7">Golgi apparatus</location>
        <location evidence="7">Golgi stack membrane</location>
        <topology evidence="7">Single-pass type II membrane protein</topology>
    </subcellularLocation>
</comment>
<dbReference type="Pfam" id="PF03254">
    <property type="entry name" value="XG_FTase"/>
    <property type="match status" value="1"/>
</dbReference>
<evidence type="ECO:0000256" key="7">
    <source>
        <dbReference type="RuleBase" id="RU367004"/>
    </source>
</evidence>
<organism evidence="8 9">
    <name type="scientific">Miscanthus lutarioriparius</name>
    <dbReference type="NCBI Taxonomy" id="422564"/>
    <lineage>
        <taxon>Eukaryota</taxon>
        <taxon>Viridiplantae</taxon>
        <taxon>Streptophyta</taxon>
        <taxon>Embryophyta</taxon>
        <taxon>Tracheophyta</taxon>
        <taxon>Spermatophyta</taxon>
        <taxon>Magnoliopsida</taxon>
        <taxon>Liliopsida</taxon>
        <taxon>Poales</taxon>
        <taxon>Poaceae</taxon>
        <taxon>PACMAD clade</taxon>
        <taxon>Panicoideae</taxon>
        <taxon>Andropogonodae</taxon>
        <taxon>Andropogoneae</taxon>
        <taxon>Saccharinae</taxon>
        <taxon>Miscanthus</taxon>
    </lineage>
</organism>
<dbReference type="GO" id="GO:0042546">
    <property type="term" value="P:cell wall biogenesis"/>
    <property type="evidence" value="ECO:0007669"/>
    <property type="project" value="InterPro"/>
</dbReference>
<dbReference type="Gene3D" id="3.40.50.11340">
    <property type="match status" value="1"/>
</dbReference>
<comment type="caution">
    <text evidence="8">The sequence shown here is derived from an EMBL/GenBank/DDBJ whole genome shotgun (WGS) entry which is preliminary data.</text>
</comment>
<keyword evidence="2 7" id="KW-0328">Glycosyltransferase</keyword>
<dbReference type="EMBL" id="CAJGYO010000018">
    <property type="protein sequence ID" value="CAD6337258.1"/>
    <property type="molecule type" value="Genomic_DNA"/>
</dbReference>
<dbReference type="PANTHER" id="PTHR31889">
    <property type="entry name" value="FUCOSYLTRANSFERASE 2-RELATED"/>
    <property type="match status" value="1"/>
</dbReference>
<dbReference type="EC" id="2.4.1.-" evidence="7"/>
<evidence type="ECO:0000256" key="3">
    <source>
        <dbReference type="ARBA" id="ARBA00022679"/>
    </source>
</evidence>
<keyword evidence="4 7" id="KW-0333">Golgi apparatus</keyword>
<keyword evidence="5" id="KW-0325">Glycoprotein</keyword>
<evidence type="ECO:0000313" key="8">
    <source>
        <dbReference type="EMBL" id="CAD6337258.1"/>
    </source>
</evidence>
<comment type="function">
    <text evidence="7">May be involved in cell wall biosynthesis.</text>
</comment>
<dbReference type="Proteomes" id="UP000604825">
    <property type="component" value="Unassembled WGS sequence"/>
</dbReference>
<accession>A0A811S8U4</accession>
<dbReference type="AlphaFoldDB" id="A0A811S8U4"/>
<evidence type="ECO:0000256" key="1">
    <source>
        <dbReference type="ARBA" id="ARBA00010481"/>
    </source>
</evidence>
<dbReference type="GO" id="GO:0008107">
    <property type="term" value="F:galactoside 2-alpha-L-fucosyltransferase activity"/>
    <property type="evidence" value="ECO:0007669"/>
    <property type="project" value="InterPro"/>
</dbReference>
<keyword evidence="6 7" id="KW-0961">Cell wall biogenesis/degradation</keyword>
<evidence type="ECO:0000256" key="2">
    <source>
        <dbReference type="ARBA" id="ARBA00022676"/>
    </source>
</evidence>
<dbReference type="GO" id="GO:0032580">
    <property type="term" value="C:Golgi cisterna membrane"/>
    <property type="evidence" value="ECO:0007669"/>
    <property type="project" value="UniProtKB-SubCell"/>
</dbReference>
<name>A0A811S8U4_9POAL</name>
<evidence type="ECO:0000313" key="9">
    <source>
        <dbReference type="Proteomes" id="UP000604825"/>
    </source>
</evidence>